<evidence type="ECO:0000313" key="11">
    <source>
        <dbReference type="Proteomes" id="UP000541444"/>
    </source>
</evidence>
<accession>A0A7J7MUP6</accession>
<keyword evidence="7" id="KW-0862">Zinc</keyword>
<dbReference type="InterPro" id="IPR040847">
    <property type="entry name" value="SH3_15"/>
</dbReference>
<sequence>MVNTIASRFEYEQVGDWVRVKASVSSPKYGWEDVTKSSIGIIHSLEEVGDMGVAFYFRRKPFCCSVTDMEKVPPFEVGQGIHMAQSVVQPWLGWSFETPATIGKIARIDMNGTLNVSMLFAISYFFLCGMCLSMSNTIFLVPKTISFKASLTLEEPSSKFTAAPVCCNNTSHRFWFSIDGEGDRYVNIPRVYDMPRFLGHFKVRA</sequence>
<dbReference type="GO" id="GO:0004842">
    <property type="term" value="F:ubiquitin-protein transferase activity"/>
    <property type="evidence" value="ECO:0007669"/>
    <property type="project" value="InterPro"/>
</dbReference>
<dbReference type="UniPathway" id="UPA00143"/>
<dbReference type="GO" id="GO:0016567">
    <property type="term" value="P:protein ubiquitination"/>
    <property type="evidence" value="ECO:0007669"/>
    <property type="project" value="UniProtKB-UniPathway"/>
</dbReference>
<name>A0A7J7MUP6_9MAGN</name>
<comment type="pathway">
    <text evidence="1">Protein modification; protein ubiquitination.</text>
</comment>
<dbReference type="OrthoDB" id="264520at2759"/>
<keyword evidence="8" id="KW-0472">Membrane</keyword>
<dbReference type="GO" id="GO:0008270">
    <property type="term" value="F:zinc ion binding"/>
    <property type="evidence" value="ECO:0007669"/>
    <property type="project" value="UniProtKB-KW"/>
</dbReference>
<dbReference type="GO" id="GO:0006952">
    <property type="term" value="P:defense response"/>
    <property type="evidence" value="ECO:0007669"/>
    <property type="project" value="InterPro"/>
</dbReference>
<keyword evidence="8" id="KW-0812">Transmembrane</keyword>
<keyword evidence="11" id="KW-1185">Reference proteome</keyword>
<organism evidence="10 11">
    <name type="scientific">Kingdonia uniflora</name>
    <dbReference type="NCBI Taxonomy" id="39325"/>
    <lineage>
        <taxon>Eukaryota</taxon>
        <taxon>Viridiplantae</taxon>
        <taxon>Streptophyta</taxon>
        <taxon>Embryophyta</taxon>
        <taxon>Tracheophyta</taxon>
        <taxon>Spermatophyta</taxon>
        <taxon>Magnoliopsida</taxon>
        <taxon>Ranunculales</taxon>
        <taxon>Circaeasteraceae</taxon>
        <taxon>Kingdonia</taxon>
    </lineage>
</organism>
<evidence type="ECO:0000256" key="2">
    <source>
        <dbReference type="ARBA" id="ARBA00022679"/>
    </source>
</evidence>
<dbReference type="GO" id="GO:0005802">
    <property type="term" value="C:trans-Golgi network"/>
    <property type="evidence" value="ECO:0007669"/>
    <property type="project" value="TreeGrafter"/>
</dbReference>
<dbReference type="PANTHER" id="PTHR46960:SF1">
    <property type="entry name" value="E3 UBIQUITIN-PROTEIN LIGASE KEG"/>
    <property type="match status" value="1"/>
</dbReference>
<dbReference type="GO" id="GO:0005769">
    <property type="term" value="C:early endosome"/>
    <property type="evidence" value="ECO:0007669"/>
    <property type="project" value="TreeGrafter"/>
</dbReference>
<dbReference type="PANTHER" id="PTHR46960">
    <property type="entry name" value="E3 UBIQUITIN-PROTEIN LIGASE KEG"/>
    <property type="match status" value="1"/>
</dbReference>
<dbReference type="EMBL" id="JACGCM010001219">
    <property type="protein sequence ID" value="KAF6158625.1"/>
    <property type="molecule type" value="Genomic_DNA"/>
</dbReference>
<keyword evidence="3" id="KW-0479">Metal-binding</keyword>
<dbReference type="Proteomes" id="UP000541444">
    <property type="component" value="Unassembled WGS sequence"/>
</dbReference>
<feature type="transmembrane region" description="Helical" evidence="8">
    <location>
        <begin position="118"/>
        <end position="141"/>
    </location>
</feature>
<keyword evidence="4" id="KW-0677">Repeat</keyword>
<evidence type="ECO:0000256" key="3">
    <source>
        <dbReference type="ARBA" id="ARBA00022723"/>
    </source>
</evidence>
<dbReference type="Pfam" id="PF18346">
    <property type="entry name" value="SH3_15"/>
    <property type="match status" value="1"/>
</dbReference>
<evidence type="ECO:0000259" key="9">
    <source>
        <dbReference type="Pfam" id="PF18346"/>
    </source>
</evidence>
<comment type="caution">
    <text evidence="10">The sequence shown here is derived from an EMBL/GenBank/DDBJ whole genome shotgun (WGS) entry which is preliminary data.</text>
</comment>
<keyword evidence="6" id="KW-0833">Ubl conjugation pathway</keyword>
<keyword evidence="8" id="KW-1133">Transmembrane helix</keyword>
<dbReference type="GO" id="GO:0009738">
    <property type="term" value="P:abscisic acid-activated signaling pathway"/>
    <property type="evidence" value="ECO:0007669"/>
    <property type="project" value="InterPro"/>
</dbReference>
<proteinExistence type="predicted"/>
<evidence type="ECO:0000256" key="7">
    <source>
        <dbReference type="ARBA" id="ARBA00022833"/>
    </source>
</evidence>
<dbReference type="GO" id="GO:0045324">
    <property type="term" value="P:late endosome to vacuole transport"/>
    <property type="evidence" value="ECO:0007669"/>
    <property type="project" value="TreeGrafter"/>
</dbReference>
<dbReference type="InterPro" id="IPR044584">
    <property type="entry name" value="KEG"/>
</dbReference>
<dbReference type="GO" id="GO:0009788">
    <property type="term" value="P:negative regulation of abscisic acid-activated signaling pathway"/>
    <property type="evidence" value="ECO:0007669"/>
    <property type="project" value="TreeGrafter"/>
</dbReference>
<evidence type="ECO:0000313" key="10">
    <source>
        <dbReference type="EMBL" id="KAF6158625.1"/>
    </source>
</evidence>
<feature type="domain" description="Mind bomb SH3 repeat" evidence="9">
    <location>
        <begin position="13"/>
        <end position="118"/>
    </location>
</feature>
<evidence type="ECO:0000256" key="6">
    <source>
        <dbReference type="ARBA" id="ARBA00022786"/>
    </source>
</evidence>
<evidence type="ECO:0000256" key="4">
    <source>
        <dbReference type="ARBA" id="ARBA00022737"/>
    </source>
</evidence>
<evidence type="ECO:0000256" key="1">
    <source>
        <dbReference type="ARBA" id="ARBA00004906"/>
    </source>
</evidence>
<reference evidence="10 11" key="1">
    <citation type="journal article" date="2020" name="IScience">
        <title>Genome Sequencing of the Endangered Kingdonia uniflora (Circaeasteraceae, Ranunculales) Reveals Potential Mechanisms of Evolutionary Specialization.</title>
        <authorList>
            <person name="Sun Y."/>
            <person name="Deng T."/>
            <person name="Zhang A."/>
            <person name="Moore M.J."/>
            <person name="Landis J.B."/>
            <person name="Lin N."/>
            <person name="Zhang H."/>
            <person name="Zhang X."/>
            <person name="Huang J."/>
            <person name="Zhang X."/>
            <person name="Sun H."/>
            <person name="Wang H."/>
        </authorList>
    </citation>
    <scope>NUCLEOTIDE SEQUENCE [LARGE SCALE GENOMIC DNA]</scope>
    <source>
        <strain evidence="10">TB1705</strain>
        <tissue evidence="10">Leaf</tissue>
    </source>
</reference>
<gene>
    <name evidence="10" type="ORF">GIB67_040139</name>
</gene>
<evidence type="ECO:0000256" key="5">
    <source>
        <dbReference type="ARBA" id="ARBA00022771"/>
    </source>
</evidence>
<keyword evidence="2" id="KW-0808">Transferase</keyword>
<dbReference type="AlphaFoldDB" id="A0A7J7MUP6"/>
<protein>
    <recommendedName>
        <fullName evidence="9">Mind bomb SH3 repeat domain-containing protein</fullName>
    </recommendedName>
</protein>
<evidence type="ECO:0000256" key="8">
    <source>
        <dbReference type="SAM" id="Phobius"/>
    </source>
</evidence>
<keyword evidence="5" id="KW-0863">Zinc-finger</keyword>